<dbReference type="RefSeq" id="WP_190993784.1">
    <property type="nucleotide sequence ID" value="NZ_JACOIK010000005.1"/>
</dbReference>
<evidence type="ECO:0000313" key="5">
    <source>
        <dbReference type="EMBL" id="MBD1432786.1"/>
    </source>
</evidence>
<gene>
    <name evidence="5" type="ORF">H8B06_08125</name>
</gene>
<feature type="transmembrane region" description="Helical" evidence="4">
    <location>
        <begin position="326"/>
        <end position="346"/>
    </location>
</feature>
<feature type="transmembrane region" description="Helical" evidence="4">
    <location>
        <begin position="302"/>
        <end position="320"/>
    </location>
</feature>
<name>A0ABR7YNI3_9SPHI</name>
<dbReference type="PANTHER" id="PTHR43630:SF1">
    <property type="entry name" value="POLY-BETA-1,6-N-ACETYL-D-GLUCOSAMINE SYNTHASE"/>
    <property type="match status" value="1"/>
</dbReference>
<keyword evidence="2" id="KW-0328">Glycosyltransferase</keyword>
<feature type="transmembrane region" description="Helical" evidence="4">
    <location>
        <begin position="6"/>
        <end position="29"/>
    </location>
</feature>
<accession>A0ABR7YNI3</accession>
<proteinExistence type="inferred from homology"/>
<dbReference type="InterPro" id="IPR029044">
    <property type="entry name" value="Nucleotide-diphossugar_trans"/>
</dbReference>
<dbReference type="Proteomes" id="UP000602759">
    <property type="component" value="Unassembled WGS sequence"/>
</dbReference>
<evidence type="ECO:0000256" key="3">
    <source>
        <dbReference type="ARBA" id="ARBA00022679"/>
    </source>
</evidence>
<keyword evidence="4" id="KW-0812">Transmembrane</keyword>
<keyword evidence="4" id="KW-0472">Membrane</keyword>
<feature type="transmembrane region" description="Helical" evidence="4">
    <location>
        <begin position="353"/>
        <end position="369"/>
    </location>
</feature>
<evidence type="ECO:0000256" key="4">
    <source>
        <dbReference type="SAM" id="Phobius"/>
    </source>
</evidence>
<keyword evidence="6" id="KW-1185">Reference proteome</keyword>
<sequence>MYFFILLEGLLFIIFLVWIAYLLVFAIFWRIPKDIVYPTSAQTNRYLFVFPAYREDNVILESVLMAQKQNYPLSMYEIVVVSDSMEDDTNRALNDMGVTVLFPDYSKRSKAAALKLAVTYSQDRSFDAIVILDADNWIHSDFLANVDRAFSTGLKAIQTHRVAKNNNTDLAYLDGISEEINNSIFRSGQVNAGLPSALIGSGMVFDMKWFSQIIFKVNSMGEDKELEYYLLEDRIFTAYLSDVYVLDEKIQHKNDFMNQRTRWIASQWELFTFTFQRVASTFRTRNWPLLAKLIQWSIPPRIILLGIIPLIAIVLLFTLPPLGYKWLFLFILYLIALLLATPNRFYNKRSSIAFFRLPVIFITILRSLIKVKTAKNTFIHTPHGEKTENNRR</sequence>
<keyword evidence="4" id="KW-1133">Transmembrane helix</keyword>
<dbReference type="Pfam" id="PF13641">
    <property type="entry name" value="Glyco_tranf_2_3"/>
    <property type="match status" value="1"/>
</dbReference>
<reference evidence="5 6" key="1">
    <citation type="submission" date="2020-08" db="EMBL/GenBank/DDBJ databases">
        <title>Sphingobacterium sp. DN00404 isolated from aquaculture water.</title>
        <authorList>
            <person name="Zhang M."/>
        </authorList>
    </citation>
    <scope>NUCLEOTIDE SEQUENCE [LARGE SCALE GENOMIC DNA]</scope>
    <source>
        <strain evidence="5 6">DN00404</strain>
    </source>
</reference>
<dbReference type="PANTHER" id="PTHR43630">
    <property type="entry name" value="POLY-BETA-1,6-N-ACETYL-D-GLUCOSAMINE SYNTHASE"/>
    <property type="match status" value="1"/>
</dbReference>
<dbReference type="Gene3D" id="3.90.550.10">
    <property type="entry name" value="Spore Coat Polysaccharide Biosynthesis Protein SpsA, Chain A"/>
    <property type="match status" value="1"/>
</dbReference>
<dbReference type="EMBL" id="JACOIK010000005">
    <property type="protein sequence ID" value="MBD1432786.1"/>
    <property type="molecule type" value="Genomic_DNA"/>
</dbReference>
<keyword evidence="3" id="KW-0808">Transferase</keyword>
<protein>
    <submittedName>
        <fullName evidence="5">Glycosyltransferase</fullName>
    </submittedName>
</protein>
<evidence type="ECO:0000256" key="2">
    <source>
        <dbReference type="ARBA" id="ARBA00022676"/>
    </source>
</evidence>
<organism evidence="5 6">
    <name type="scientific">Sphingobacterium micropteri</name>
    <dbReference type="NCBI Taxonomy" id="2763501"/>
    <lineage>
        <taxon>Bacteria</taxon>
        <taxon>Pseudomonadati</taxon>
        <taxon>Bacteroidota</taxon>
        <taxon>Sphingobacteriia</taxon>
        <taxon>Sphingobacteriales</taxon>
        <taxon>Sphingobacteriaceae</taxon>
        <taxon>Sphingobacterium</taxon>
    </lineage>
</organism>
<comment type="caution">
    <text evidence="5">The sequence shown here is derived from an EMBL/GenBank/DDBJ whole genome shotgun (WGS) entry which is preliminary data.</text>
</comment>
<evidence type="ECO:0000256" key="1">
    <source>
        <dbReference type="ARBA" id="ARBA00006739"/>
    </source>
</evidence>
<dbReference type="SUPFAM" id="SSF53448">
    <property type="entry name" value="Nucleotide-diphospho-sugar transferases"/>
    <property type="match status" value="1"/>
</dbReference>
<evidence type="ECO:0000313" key="6">
    <source>
        <dbReference type="Proteomes" id="UP000602759"/>
    </source>
</evidence>
<comment type="similarity">
    <text evidence="1">Belongs to the glycosyltransferase 2 family.</text>
</comment>